<evidence type="ECO:0000256" key="1">
    <source>
        <dbReference type="ARBA" id="ARBA00005495"/>
    </source>
</evidence>
<dbReference type="EMBL" id="LCWV01000007">
    <property type="protein sequence ID" value="PWI71687.1"/>
    <property type="molecule type" value="Genomic_DNA"/>
</dbReference>
<dbReference type="GO" id="GO:0046872">
    <property type="term" value="F:metal ion binding"/>
    <property type="evidence" value="ECO:0007669"/>
    <property type="project" value="UniProtKB-KW"/>
</dbReference>
<name>A0A2U3EB02_PURLI</name>
<dbReference type="GO" id="GO:0016846">
    <property type="term" value="F:carbon-sulfur lyase activity"/>
    <property type="evidence" value="ECO:0007669"/>
    <property type="project" value="InterPro"/>
</dbReference>
<reference evidence="7 8" key="2">
    <citation type="journal article" date="2016" name="Front. Microbiol.">
        <title>Genome and transcriptome sequences reveal the specific parasitism of the nematophagous Purpureocillium lilacinum 36-1.</title>
        <authorList>
            <person name="Xie J."/>
            <person name="Li S."/>
            <person name="Mo C."/>
            <person name="Xiao X."/>
            <person name="Peng D."/>
            <person name="Wang G."/>
            <person name="Xiao Y."/>
        </authorList>
    </citation>
    <scope>NUCLEOTIDE SEQUENCE [LARGE SCALE GENOMIC DNA]</scope>
    <source>
        <strain evidence="7 8">36-1</strain>
    </source>
</reference>
<comment type="similarity">
    <text evidence="1">Belongs to the Gfa family.</text>
</comment>
<reference evidence="6 9" key="4">
    <citation type="journal article" date="2024" name="Microbiol. Resour. Announc.">
        <title>Genome annotations for the ascomycete fungi Trichoderma harzianum, Trichoderma aggressivum, and Purpureocillium lilacinum.</title>
        <authorList>
            <person name="Beijen E.P.W."/>
            <person name="Ohm R.A."/>
        </authorList>
    </citation>
    <scope>NUCLEOTIDE SEQUENCE [LARGE SCALE GENOMIC DNA]</scope>
    <source>
        <strain evidence="6 9">CBS 150709</strain>
    </source>
</reference>
<evidence type="ECO:0000256" key="3">
    <source>
        <dbReference type="ARBA" id="ARBA00022833"/>
    </source>
</evidence>
<proteinExistence type="inferred from homology"/>
<dbReference type="Proteomes" id="UP000245956">
    <property type="component" value="Unassembled WGS sequence"/>
</dbReference>
<evidence type="ECO:0000313" key="8">
    <source>
        <dbReference type="Proteomes" id="UP000245956"/>
    </source>
</evidence>
<keyword evidence="3" id="KW-0862">Zinc</keyword>
<protein>
    <submittedName>
        <fullName evidence="7">DUF636 domain-containing protein</fullName>
    </submittedName>
</protein>
<evidence type="ECO:0000256" key="2">
    <source>
        <dbReference type="ARBA" id="ARBA00022723"/>
    </source>
</evidence>
<evidence type="ECO:0000313" key="6">
    <source>
        <dbReference type="EMBL" id="KAK4089393.1"/>
    </source>
</evidence>
<dbReference type="PANTHER" id="PTHR33337:SF30">
    <property type="entry name" value="DUF636 DOMAIN PROTEIN (AFU_ORTHOLOGUE AFUA_1G03180)"/>
    <property type="match status" value="1"/>
</dbReference>
<reference evidence="6" key="3">
    <citation type="submission" date="2023-11" db="EMBL/GenBank/DDBJ databases">
        <authorList>
            <person name="Beijen E."/>
            <person name="Ohm R.A."/>
        </authorList>
    </citation>
    <scope>NUCLEOTIDE SEQUENCE</scope>
    <source>
        <strain evidence="6">CBS 150709</strain>
    </source>
</reference>
<dbReference type="SUPFAM" id="SSF51316">
    <property type="entry name" value="Mss4-like"/>
    <property type="match status" value="1"/>
</dbReference>
<feature type="domain" description="CENP-V/GFA" evidence="5">
    <location>
        <begin position="3"/>
        <end position="128"/>
    </location>
</feature>
<dbReference type="AlphaFoldDB" id="A0A2U3EB02"/>
<reference evidence="7" key="1">
    <citation type="submission" date="2015-05" db="EMBL/GenBank/DDBJ databases">
        <authorList>
            <person name="Wang D.B."/>
            <person name="Wang M."/>
        </authorList>
    </citation>
    <scope>NUCLEOTIDE SEQUENCE</scope>
    <source>
        <strain evidence="7">36-1</strain>
    </source>
</reference>
<sequence length="149" mass="15672">MTTTGGCACGEIRYQFEGEPAVTALCHCVDCQKWTGGAFTSNAVVPRTAFSLTKADTSTHAHTQTGTPKTWDVRGDSGKINKHFFCGDCGSSLYTELEVMPTATCVKAGGLDGGAASLGGKVGVEFYVKDRVSYLPACEGAKQEQVFGQ</sequence>
<dbReference type="PROSITE" id="PS51891">
    <property type="entry name" value="CENP_V_GFA"/>
    <property type="match status" value="1"/>
</dbReference>
<comment type="caution">
    <text evidence="7">The sequence shown here is derived from an EMBL/GenBank/DDBJ whole genome shotgun (WGS) entry which is preliminary data.</text>
</comment>
<evidence type="ECO:0000313" key="7">
    <source>
        <dbReference type="EMBL" id="PWI71687.1"/>
    </source>
</evidence>
<evidence type="ECO:0000313" key="9">
    <source>
        <dbReference type="Proteomes" id="UP001287286"/>
    </source>
</evidence>
<evidence type="ECO:0000259" key="5">
    <source>
        <dbReference type="PROSITE" id="PS51891"/>
    </source>
</evidence>
<accession>A0A2U3EB02</accession>
<dbReference type="PANTHER" id="PTHR33337">
    <property type="entry name" value="GFA DOMAIN-CONTAINING PROTEIN"/>
    <property type="match status" value="1"/>
</dbReference>
<keyword evidence="4" id="KW-0456">Lyase</keyword>
<dbReference type="Pfam" id="PF04828">
    <property type="entry name" value="GFA"/>
    <property type="match status" value="1"/>
</dbReference>
<keyword evidence="9" id="KW-1185">Reference proteome</keyword>
<dbReference type="InterPro" id="IPR006913">
    <property type="entry name" value="CENP-V/GFA"/>
</dbReference>
<keyword evidence="2" id="KW-0479">Metal-binding</keyword>
<gene>
    <name evidence="7" type="ORF">PCL_11781</name>
    <name evidence="6" type="ORF">Purlil1_6382</name>
</gene>
<evidence type="ECO:0000256" key="4">
    <source>
        <dbReference type="ARBA" id="ARBA00023239"/>
    </source>
</evidence>
<dbReference type="Gene3D" id="3.90.1590.10">
    <property type="entry name" value="glutathione-dependent formaldehyde- activating enzyme (gfa)"/>
    <property type="match status" value="1"/>
</dbReference>
<dbReference type="InterPro" id="IPR011057">
    <property type="entry name" value="Mss4-like_sf"/>
</dbReference>
<dbReference type="Proteomes" id="UP001287286">
    <property type="component" value="Unassembled WGS sequence"/>
</dbReference>
<organism evidence="7 8">
    <name type="scientific">Purpureocillium lilacinum</name>
    <name type="common">Paecilomyces lilacinus</name>
    <dbReference type="NCBI Taxonomy" id="33203"/>
    <lineage>
        <taxon>Eukaryota</taxon>
        <taxon>Fungi</taxon>
        <taxon>Dikarya</taxon>
        <taxon>Ascomycota</taxon>
        <taxon>Pezizomycotina</taxon>
        <taxon>Sordariomycetes</taxon>
        <taxon>Hypocreomycetidae</taxon>
        <taxon>Hypocreales</taxon>
        <taxon>Ophiocordycipitaceae</taxon>
        <taxon>Purpureocillium</taxon>
    </lineage>
</organism>
<dbReference type="EMBL" id="JAWRVI010000020">
    <property type="protein sequence ID" value="KAK4089393.1"/>
    <property type="molecule type" value="Genomic_DNA"/>
</dbReference>